<feature type="domain" description="ExoP galactose-binding-like" evidence="4">
    <location>
        <begin position="685"/>
        <end position="840"/>
    </location>
</feature>
<keyword evidence="1 5" id="KW-0378">Hydrolase</keyword>
<dbReference type="Gene3D" id="2.60.120.430">
    <property type="entry name" value="Galactose-binding lectin"/>
    <property type="match status" value="1"/>
</dbReference>
<evidence type="ECO:0000313" key="5">
    <source>
        <dbReference type="EMBL" id="MDR7088492.1"/>
    </source>
</evidence>
<sequence>MPDFYKPGTFAACSLVVLAALSGCDQKSNEATVADTVVTPAMATEQSLWPRVQSAVKKDPAIEAKITELLGKLSLEQKVGQLIQPELRLVTPADVTEYSLGSILNGGGSFPGENKHAKVEDWIALADAFYNASMSTEGGRVPVPVMWGTDAVHGHNNIIGATLFPHNIALGATRNPELIKQIGAATAAEIAVTGIDWSFAPTLAVVRDDRWGRTYESYSEDPAVVKSYGGKMVEGLQGVAGADLLSERHVIATAKHFLADGGTEGGQDRGDAKISEEELVKIHNAGYETALAAGAQTVMASFSSWQDVKMHGNKYLLTDQLKNQMGFDGLVVGDWNGHAFVSGCTPVSCPQAINAGLDIFMAPDANWKELYHNTLAQVKSGEISQARLDDAVSRILRVKLRAGLFEKGAPSTRELAGKREVIGSPEHRAVARQAVRESVVLLKNNAQTLPAKASSKILVAGDGADNIGKQSGGWSITWQGTGNVNADFPGGTSIYQGIADAAKAAGGSAVLSVDGSYSEKPDVAFVVFGEDPYAEMQGDVGALIYKNEASLALLKKLKADGIKVVSLFITGRPLWANNFINASDAFAVVWLPGSEGVGIADVVLTKADGSINFDVKGKLPFSWPASPAQSPLNVGDADYKPQFAYDFGLTYSDKIETGLLDETAAQVVAANAPDTASIFNQRVMNPWTLVLLDHMNNMLPVTTSRGELGAVVVSSEDKQVQEDSRRLQFNGTAKATVSLGSTTRTDFSAYAQSKGALVFDVKVNAKPGTAVNLGMYCGSDCVGEIPVTEQLNAAAVGEWTSVSIALECFAKKRVKMDMVLAPFMLSTAGTLDVSIYNVRIEKNATAPACAE</sequence>
<dbReference type="Gene3D" id="3.40.50.1700">
    <property type="entry name" value="Glycoside hydrolase family 3 C-terminal domain"/>
    <property type="match status" value="1"/>
</dbReference>
<dbReference type="SUPFAM" id="SSF52279">
    <property type="entry name" value="Beta-D-glucan exohydrolase, C-terminal domain"/>
    <property type="match status" value="1"/>
</dbReference>
<comment type="caution">
    <text evidence="5">The sequence shown here is derived from an EMBL/GenBank/DDBJ whole genome shotgun (WGS) entry which is preliminary data.</text>
</comment>
<dbReference type="Proteomes" id="UP001253595">
    <property type="component" value="Unassembled WGS sequence"/>
</dbReference>
<feature type="domain" description="Glycoside hydrolase family 3 C-terminal" evidence="3">
    <location>
        <begin position="439"/>
        <end position="651"/>
    </location>
</feature>
<dbReference type="PANTHER" id="PTHR30620:SF77">
    <property type="entry name" value="LYSOSOMAL BETA GLUCOSIDASE-LIKE"/>
    <property type="match status" value="1"/>
</dbReference>
<dbReference type="InterPro" id="IPR041443">
    <property type="entry name" value="Exop_C"/>
</dbReference>
<dbReference type="InterPro" id="IPR036881">
    <property type="entry name" value="Glyco_hydro_3_C_sf"/>
</dbReference>
<proteinExistence type="predicted"/>
<reference evidence="5 6" key="1">
    <citation type="submission" date="2023-07" db="EMBL/GenBank/DDBJ databases">
        <title>Sorghum-associated microbial communities from plants grown in Nebraska, USA.</title>
        <authorList>
            <person name="Schachtman D."/>
        </authorList>
    </citation>
    <scope>NUCLEOTIDE SEQUENCE [LARGE SCALE GENOMIC DNA]</scope>
    <source>
        <strain evidence="5 6">BE190</strain>
    </source>
</reference>
<evidence type="ECO:0000259" key="4">
    <source>
        <dbReference type="Pfam" id="PF18559"/>
    </source>
</evidence>
<dbReference type="PANTHER" id="PTHR30620">
    <property type="entry name" value="PERIPLASMIC BETA-GLUCOSIDASE-RELATED"/>
    <property type="match status" value="1"/>
</dbReference>
<dbReference type="InterPro" id="IPR001764">
    <property type="entry name" value="Glyco_hydro_3_N"/>
</dbReference>
<dbReference type="InterPro" id="IPR002772">
    <property type="entry name" value="Glyco_hydro_3_C"/>
</dbReference>
<dbReference type="Pfam" id="PF00933">
    <property type="entry name" value="Glyco_hydro_3"/>
    <property type="match status" value="1"/>
</dbReference>
<dbReference type="GO" id="GO:0008422">
    <property type="term" value="F:beta-glucosidase activity"/>
    <property type="evidence" value="ECO:0007669"/>
    <property type="project" value="UniProtKB-EC"/>
</dbReference>
<dbReference type="InterPro" id="IPR051915">
    <property type="entry name" value="Cellulose_Degrad_GH3"/>
</dbReference>
<keyword evidence="6" id="KW-1185">Reference proteome</keyword>
<evidence type="ECO:0000259" key="2">
    <source>
        <dbReference type="Pfam" id="PF00933"/>
    </source>
</evidence>
<dbReference type="InterPro" id="IPR036962">
    <property type="entry name" value="Glyco_hydro_3_N_sf"/>
</dbReference>
<dbReference type="SUPFAM" id="SSF51445">
    <property type="entry name" value="(Trans)glycosidases"/>
    <property type="match status" value="1"/>
</dbReference>
<evidence type="ECO:0000256" key="1">
    <source>
        <dbReference type="ARBA" id="ARBA00022801"/>
    </source>
</evidence>
<dbReference type="RefSeq" id="WP_310068188.1">
    <property type="nucleotide sequence ID" value="NZ_JAVDVX010000001.1"/>
</dbReference>
<dbReference type="Pfam" id="PF01915">
    <property type="entry name" value="Glyco_hydro_3_C"/>
    <property type="match status" value="1"/>
</dbReference>
<dbReference type="EC" id="3.2.1.21" evidence="5"/>
<dbReference type="InterPro" id="IPR017853">
    <property type="entry name" value="GH"/>
</dbReference>
<protein>
    <submittedName>
        <fullName evidence="5">Beta-glucosidase</fullName>
        <ecNumber evidence="5">3.2.1.21</ecNumber>
    </submittedName>
</protein>
<gene>
    <name evidence="5" type="ORF">J2X05_000495</name>
</gene>
<dbReference type="Pfam" id="PF18559">
    <property type="entry name" value="Exop_C"/>
    <property type="match status" value="1"/>
</dbReference>
<feature type="domain" description="Glycoside hydrolase family 3 N-terminal" evidence="2">
    <location>
        <begin position="75"/>
        <end position="398"/>
    </location>
</feature>
<accession>A0ABU1UTM6</accession>
<organism evidence="5 6">
    <name type="scientific">Cellvibrio fibrivorans</name>
    <dbReference type="NCBI Taxonomy" id="126350"/>
    <lineage>
        <taxon>Bacteria</taxon>
        <taxon>Pseudomonadati</taxon>
        <taxon>Pseudomonadota</taxon>
        <taxon>Gammaproteobacteria</taxon>
        <taxon>Cellvibrionales</taxon>
        <taxon>Cellvibrionaceae</taxon>
        <taxon>Cellvibrio</taxon>
    </lineage>
</organism>
<name>A0ABU1UTM6_9GAMM</name>
<dbReference type="PRINTS" id="PR00133">
    <property type="entry name" value="GLHYDRLASE3"/>
</dbReference>
<dbReference type="PROSITE" id="PS51257">
    <property type="entry name" value="PROKAR_LIPOPROTEIN"/>
    <property type="match status" value="1"/>
</dbReference>
<dbReference type="Gene3D" id="3.20.20.300">
    <property type="entry name" value="Glycoside hydrolase, family 3, N-terminal domain"/>
    <property type="match status" value="1"/>
</dbReference>
<dbReference type="EMBL" id="JAVDVX010000001">
    <property type="protein sequence ID" value="MDR7088492.1"/>
    <property type="molecule type" value="Genomic_DNA"/>
</dbReference>
<evidence type="ECO:0000259" key="3">
    <source>
        <dbReference type="Pfam" id="PF01915"/>
    </source>
</evidence>
<keyword evidence="5" id="KW-0326">Glycosidase</keyword>
<evidence type="ECO:0000313" key="6">
    <source>
        <dbReference type="Proteomes" id="UP001253595"/>
    </source>
</evidence>